<dbReference type="AlphaFoldDB" id="K3ZLD0"/>
<reference evidence="2" key="1">
    <citation type="journal article" date="2012" name="Nat. Biotechnol.">
        <title>Reference genome sequence of the model plant Setaria.</title>
        <authorList>
            <person name="Bennetzen J.L."/>
            <person name="Schmutz J."/>
            <person name="Wang H."/>
            <person name="Percifield R."/>
            <person name="Hawkins J."/>
            <person name="Pontaroli A.C."/>
            <person name="Estep M."/>
            <person name="Feng L."/>
            <person name="Vaughn J.N."/>
            <person name="Grimwood J."/>
            <person name="Jenkins J."/>
            <person name="Barry K."/>
            <person name="Lindquist E."/>
            <person name="Hellsten U."/>
            <person name="Deshpande S."/>
            <person name="Wang X."/>
            <person name="Wu X."/>
            <person name="Mitros T."/>
            <person name="Triplett J."/>
            <person name="Yang X."/>
            <person name="Ye C.Y."/>
            <person name="Mauro-Herrera M."/>
            <person name="Wang L."/>
            <person name="Li P."/>
            <person name="Sharma M."/>
            <person name="Sharma R."/>
            <person name="Ronald P.C."/>
            <person name="Panaud O."/>
            <person name="Kellogg E.A."/>
            <person name="Brutnell T.P."/>
            <person name="Doust A.N."/>
            <person name="Tuskan G.A."/>
            <person name="Rokhsar D."/>
            <person name="Devos K.M."/>
        </authorList>
    </citation>
    <scope>NUCLEOTIDE SEQUENCE [LARGE SCALE GENOMIC DNA]</scope>
    <source>
        <strain evidence="2">cv. Yugu1</strain>
    </source>
</reference>
<name>K3ZLD0_SETIT</name>
<reference evidence="1" key="2">
    <citation type="submission" date="2018-08" db="UniProtKB">
        <authorList>
            <consortium name="EnsemblPlants"/>
        </authorList>
    </citation>
    <scope>IDENTIFICATION</scope>
    <source>
        <strain evidence="1">Yugu1</strain>
    </source>
</reference>
<dbReference type="InParanoid" id="K3ZLD0"/>
<proteinExistence type="predicted"/>
<dbReference type="Gramene" id="KQK94538">
    <property type="protein sequence ID" value="KQK94538"/>
    <property type="gene ID" value="SETIT_027387mg"/>
</dbReference>
<dbReference type="Proteomes" id="UP000004995">
    <property type="component" value="Unassembled WGS sequence"/>
</dbReference>
<dbReference type="EnsemblPlants" id="KQK94538">
    <property type="protein sequence ID" value="KQK94538"/>
    <property type="gene ID" value="SETIT_027387mg"/>
</dbReference>
<sequence length="105" mass="11811">MAAAPNDQDNNSNAYKGPITRARAREIQNKVNLFLSNVHIFYEDSILPNACTLLVLRFEGLVSLEVKTKEQNKTLAEMKLCLTTQAYDGGIMREEREYGSSTRGK</sequence>
<accession>K3ZLD0</accession>
<dbReference type="EMBL" id="AGNK02004916">
    <property type="status" value="NOT_ANNOTATED_CDS"/>
    <property type="molecule type" value="Genomic_DNA"/>
</dbReference>
<keyword evidence="2" id="KW-1185">Reference proteome</keyword>
<organism evidence="1 2">
    <name type="scientific">Setaria italica</name>
    <name type="common">Foxtail millet</name>
    <name type="synonym">Panicum italicum</name>
    <dbReference type="NCBI Taxonomy" id="4555"/>
    <lineage>
        <taxon>Eukaryota</taxon>
        <taxon>Viridiplantae</taxon>
        <taxon>Streptophyta</taxon>
        <taxon>Embryophyta</taxon>
        <taxon>Tracheophyta</taxon>
        <taxon>Spermatophyta</taxon>
        <taxon>Magnoliopsida</taxon>
        <taxon>Liliopsida</taxon>
        <taxon>Poales</taxon>
        <taxon>Poaceae</taxon>
        <taxon>PACMAD clade</taxon>
        <taxon>Panicoideae</taxon>
        <taxon>Panicodae</taxon>
        <taxon>Paniceae</taxon>
        <taxon>Cenchrinae</taxon>
        <taxon>Setaria</taxon>
    </lineage>
</organism>
<evidence type="ECO:0000313" key="2">
    <source>
        <dbReference type="Proteomes" id="UP000004995"/>
    </source>
</evidence>
<dbReference type="HOGENOM" id="CLU_2243521_0_0_1"/>
<evidence type="ECO:0000313" key="1">
    <source>
        <dbReference type="EnsemblPlants" id="KQK94538"/>
    </source>
</evidence>
<protein>
    <submittedName>
        <fullName evidence="1">Uncharacterized protein</fullName>
    </submittedName>
</protein>